<protein>
    <submittedName>
        <fullName evidence="1">Uncharacterized protein</fullName>
    </submittedName>
</protein>
<name>A0A2P2PTN0_RHIMU</name>
<evidence type="ECO:0000313" key="1">
    <source>
        <dbReference type="EMBL" id="MBX58108.1"/>
    </source>
</evidence>
<organism evidence="1">
    <name type="scientific">Rhizophora mucronata</name>
    <name type="common">Asiatic mangrove</name>
    <dbReference type="NCBI Taxonomy" id="61149"/>
    <lineage>
        <taxon>Eukaryota</taxon>
        <taxon>Viridiplantae</taxon>
        <taxon>Streptophyta</taxon>
        <taxon>Embryophyta</taxon>
        <taxon>Tracheophyta</taxon>
        <taxon>Spermatophyta</taxon>
        <taxon>Magnoliopsida</taxon>
        <taxon>eudicotyledons</taxon>
        <taxon>Gunneridae</taxon>
        <taxon>Pentapetalae</taxon>
        <taxon>rosids</taxon>
        <taxon>fabids</taxon>
        <taxon>Malpighiales</taxon>
        <taxon>Rhizophoraceae</taxon>
        <taxon>Rhizophora</taxon>
    </lineage>
</organism>
<reference evidence="1" key="1">
    <citation type="submission" date="2018-02" db="EMBL/GenBank/DDBJ databases">
        <title>Rhizophora mucronata_Transcriptome.</title>
        <authorList>
            <person name="Meera S.P."/>
            <person name="Sreeshan A."/>
            <person name="Augustine A."/>
        </authorList>
    </citation>
    <scope>NUCLEOTIDE SEQUENCE</scope>
    <source>
        <tissue evidence="1">Leaf</tissue>
    </source>
</reference>
<sequence length="24" mass="2860">MELSWILLVKTQGHDCFFSFVFLV</sequence>
<accession>A0A2P2PTN0</accession>
<dbReference type="AlphaFoldDB" id="A0A2P2PTN0"/>
<proteinExistence type="predicted"/>
<dbReference type="EMBL" id="GGEC01077624">
    <property type="protein sequence ID" value="MBX58108.1"/>
    <property type="molecule type" value="Transcribed_RNA"/>
</dbReference>